<dbReference type="NCBIfam" id="NF005516">
    <property type="entry name" value="PRK07135.1"/>
    <property type="match status" value="1"/>
</dbReference>
<dbReference type="InterPro" id="IPR003141">
    <property type="entry name" value="Pol/His_phosphatase_N"/>
</dbReference>
<dbReference type="SUPFAM" id="SSF89550">
    <property type="entry name" value="PHP domain-like"/>
    <property type="match status" value="1"/>
</dbReference>
<dbReference type="InterPro" id="IPR004805">
    <property type="entry name" value="DnaE2/DnaE/PolC"/>
</dbReference>
<dbReference type="PANTHER" id="PTHR32294:SF0">
    <property type="entry name" value="DNA POLYMERASE III SUBUNIT ALPHA"/>
    <property type="match status" value="1"/>
</dbReference>
<reference evidence="8 9" key="1">
    <citation type="submission" date="2019-06" db="EMBL/GenBank/DDBJ databases">
        <title>Mycoplasma nasistruthionis sp. nov. str Ms03.</title>
        <authorList>
            <person name="Botes A."/>
        </authorList>
    </citation>
    <scope>NUCLEOTIDE SEQUENCE [LARGE SCALE GENOMIC DNA]</scope>
    <source>
        <strain evidence="8 9">Ms03</strain>
    </source>
</reference>
<dbReference type="Pfam" id="PF17657">
    <property type="entry name" value="DNA_pol3_finger"/>
    <property type="match status" value="1"/>
</dbReference>
<dbReference type="InterPro" id="IPR029460">
    <property type="entry name" value="DNAPol_HHH"/>
</dbReference>
<keyword evidence="3 8" id="KW-0548">Nucleotidyltransferase</keyword>
<organism evidence="8 9">
    <name type="scientific">Mycoplasma nasistruthionis</name>
    <dbReference type="NCBI Taxonomy" id="353852"/>
    <lineage>
        <taxon>Bacteria</taxon>
        <taxon>Bacillati</taxon>
        <taxon>Mycoplasmatota</taxon>
        <taxon>Mollicutes</taxon>
        <taxon>Mycoplasmataceae</taxon>
        <taxon>Mycoplasma</taxon>
    </lineage>
</organism>
<dbReference type="Pfam" id="PF14579">
    <property type="entry name" value="HHH_6"/>
    <property type="match status" value="1"/>
</dbReference>
<dbReference type="GO" id="GO:0003887">
    <property type="term" value="F:DNA-directed DNA polymerase activity"/>
    <property type="evidence" value="ECO:0007669"/>
    <property type="project" value="UniProtKB-KW"/>
</dbReference>
<evidence type="ECO:0000256" key="4">
    <source>
        <dbReference type="ARBA" id="ARBA00022705"/>
    </source>
</evidence>
<sequence length="970" mass="111149">MNKIYLHTNTEYSFFNSTIRVEELIKLAVENKLEYLALTDFENLFALPFYFKMQKKYGIKPIIGAEISLKEDFVVMVYAKNNSGYVKLNQLIFKKSQNQQVSYYDLNDPDLIVIDHLDLGHRAKDISLEQYWPNFYLNNKQKLNHQTTYAPTKKVLNFEQNEILQILQKMGNKQQNFKLYDDYLFDEDFADLDPEVAENIQKIAQSCNVQAPDSSLKLAKSELGDSKEVLFSLFDEKKLNDLALKFGKSAIENRINYETNVIEKLDFINYFLIIQDVISFAKSQNIEVGPGRGSASGSIIAYLLGITEVDPIQFGLLFERFLNIDRVSLPDIDIDIQDDRREEILEYIKNKYGAENVALITTFQTLGAKNSIRDIARYLNIPVSEVDKICNAIDVDQTLQEAYEKSKVYKKLVDMHPNLHEYASQIQGLPRQIGVHPAGIIIANQPIIDVVPVYQNNNFQQVQFTLNDIEQYGLLKIDFLGLKNLTIIKQIENLIPLENHFENSLAVNYAKFLDVKTQQLLNNLLTNGIFQIESKGMKESIQKVNIDSFDDIYAIISLFRPGPYKYISEYADVKQHKKAMTKVHPLYDEIVAPTFGVIVYQEQIMQIAQKVALMPFSQADLLRRAISKKNEQDLKAYESIFFDGGLKNGLNQETLQVIYDNILYFGKYGFNKSHAVAYALISYKMAYYKAHFPLQFYKVLITNSASDQHNIRQYVEDAIKQKIKVFSPDINGSSDVVISIDDSLFLSLLMIKGVGTAACLKIVNERNLNGAYTDFISCYLRLIINAKISESLVETLIKTNALRRFGNISTLLKSLPIAKQYADYFKTKYKKVEGDKDYLLAEFIKQNDFSNFELEIQPKDNILEANYESELLGSSYNVSYSVDPNGLTLSDLETNNPMWMVVLLNNVKKHAKGFPQIIISDGKKTATATGFSEAAKNILNYKDPRKLNVLVKKDAKGFYQFIDWKEVENE</sequence>
<evidence type="ECO:0000256" key="5">
    <source>
        <dbReference type="ARBA" id="ARBA00022932"/>
    </source>
</evidence>
<dbReference type="EMBL" id="CP041147">
    <property type="protein sequence ID" value="QDF64927.1"/>
    <property type="molecule type" value="Genomic_DNA"/>
</dbReference>
<comment type="catalytic activity">
    <reaction evidence="6">
        <text>DNA(n) + a 2'-deoxyribonucleoside 5'-triphosphate = DNA(n+1) + diphosphate</text>
        <dbReference type="Rhea" id="RHEA:22508"/>
        <dbReference type="Rhea" id="RHEA-COMP:17339"/>
        <dbReference type="Rhea" id="RHEA-COMP:17340"/>
        <dbReference type="ChEBI" id="CHEBI:33019"/>
        <dbReference type="ChEBI" id="CHEBI:61560"/>
        <dbReference type="ChEBI" id="CHEBI:173112"/>
        <dbReference type="EC" id="2.7.7.7"/>
    </reaction>
</comment>
<evidence type="ECO:0000256" key="1">
    <source>
        <dbReference type="ARBA" id="ARBA00012417"/>
    </source>
</evidence>
<dbReference type="NCBIfam" id="TIGR00594">
    <property type="entry name" value="polc"/>
    <property type="match status" value="1"/>
</dbReference>
<accession>A0A4Y6I6Q5</accession>
<dbReference type="SMART" id="SM00481">
    <property type="entry name" value="POLIIIAc"/>
    <property type="match status" value="1"/>
</dbReference>
<dbReference type="Gene3D" id="1.10.150.870">
    <property type="match status" value="1"/>
</dbReference>
<dbReference type="Pfam" id="PF07733">
    <property type="entry name" value="DNA_pol3_alpha"/>
    <property type="match status" value="1"/>
</dbReference>
<keyword evidence="5" id="KW-0239">DNA-directed DNA polymerase</keyword>
<keyword evidence="9" id="KW-1185">Reference proteome</keyword>
<dbReference type="PANTHER" id="PTHR32294">
    <property type="entry name" value="DNA POLYMERASE III SUBUNIT ALPHA"/>
    <property type="match status" value="1"/>
</dbReference>
<evidence type="ECO:0000259" key="7">
    <source>
        <dbReference type="SMART" id="SM00481"/>
    </source>
</evidence>
<dbReference type="Gene3D" id="3.20.20.140">
    <property type="entry name" value="Metal-dependent hydrolases"/>
    <property type="match status" value="1"/>
</dbReference>
<dbReference type="GO" id="GO:0008408">
    <property type="term" value="F:3'-5' exonuclease activity"/>
    <property type="evidence" value="ECO:0007669"/>
    <property type="project" value="InterPro"/>
</dbReference>
<dbReference type="CDD" id="cd07431">
    <property type="entry name" value="PHP_PolIIIA"/>
    <property type="match status" value="1"/>
</dbReference>
<dbReference type="InterPro" id="IPR041931">
    <property type="entry name" value="DNA_pol3_alpha_thumb_dom"/>
</dbReference>
<feature type="domain" description="Polymerase/histidinol phosphatase N-terminal" evidence="7">
    <location>
        <begin position="4"/>
        <end position="71"/>
    </location>
</feature>
<evidence type="ECO:0000256" key="6">
    <source>
        <dbReference type="ARBA" id="ARBA00049244"/>
    </source>
</evidence>
<dbReference type="Pfam" id="PF02811">
    <property type="entry name" value="PHP"/>
    <property type="match status" value="1"/>
</dbReference>
<dbReference type="InterPro" id="IPR004013">
    <property type="entry name" value="PHP_dom"/>
</dbReference>
<keyword evidence="2 8" id="KW-0808">Transferase</keyword>
<dbReference type="Gene3D" id="1.10.10.1600">
    <property type="entry name" value="Bacterial DNA polymerase III alpha subunit, thumb domain"/>
    <property type="match status" value="1"/>
</dbReference>
<evidence type="ECO:0000313" key="8">
    <source>
        <dbReference type="EMBL" id="QDF64927.1"/>
    </source>
</evidence>
<proteinExistence type="predicted"/>
<evidence type="ECO:0000256" key="3">
    <source>
        <dbReference type="ARBA" id="ARBA00022695"/>
    </source>
</evidence>
<dbReference type="AlphaFoldDB" id="A0A4Y6I6Q5"/>
<dbReference type="RefSeq" id="WP_208664956.1">
    <property type="nucleotide sequence ID" value="NZ_CP041147.1"/>
</dbReference>
<name>A0A4Y6I6Q5_9MOLU</name>
<evidence type="ECO:0000256" key="2">
    <source>
        <dbReference type="ARBA" id="ARBA00022679"/>
    </source>
</evidence>
<dbReference type="InterPro" id="IPR011708">
    <property type="entry name" value="DNA_pol3_alpha_NTPase_dom"/>
</dbReference>
<keyword evidence="4" id="KW-0235">DNA replication</keyword>
<gene>
    <name evidence="8" type="primary">dnaE</name>
    <name evidence="8" type="ORF">FIV53_01215</name>
</gene>
<dbReference type="Proteomes" id="UP000315201">
    <property type="component" value="Chromosome"/>
</dbReference>
<dbReference type="InterPro" id="IPR040982">
    <property type="entry name" value="DNA_pol3_finger"/>
</dbReference>
<dbReference type="InterPro" id="IPR016195">
    <property type="entry name" value="Pol/histidinol_Pase-like"/>
</dbReference>
<protein>
    <recommendedName>
        <fullName evidence="1">DNA-directed DNA polymerase</fullName>
        <ecNumber evidence="1">2.7.7.7</ecNumber>
    </recommendedName>
</protein>
<dbReference type="GO" id="GO:0006260">
    <property type="term" value="P:DNA replication"/>
    <property type="evidence" value="ECO:0007669"/>
    <property type="project" value="UniProtKB-KW"/>
</dbReference>
<evidence type="ECO:0000313" key="9">
    <source>
        <dbReference type="Proteomes" id="UP000315201"/>
    </source>
</evidence>
<dbReference type="EC" id="2.7.7.7" evidence="1"/>